<dbReference type="EMBL" id="JAFBMS010000194">
    <property type="protein sequence ID" value="KAG9333530.1"/>
    <property type="molecule type" value="Genomic_DNA"/>
</dbReference>
<comment type="caution">
    <text evidence="4">The sequence shown here is derived from an EMBL/GenBank/DDBJ whole genome shotgun (WGS) entry which is preliminary data.</text>
</comment>
<dbReference type="InterPro" id="IPR051418">
    <property type="entry name" value="Spondin/Thrombospondin_T1"/>
</dbReference>
<accession>A0A8T2N258</accession>
<dbReference type="InterPro" id="IPR000884">
    <property type="entry name" value="TSP1_rpt"/>
</dbReference>
<evidence type="ECO:0000256" key="1">
    <source>
        <dbReference type="ARBA" id="ARBA00022737"/>
    </source>
</evidence>
<evidence type="ECO:0000259" key="3">
    <source>
        <dbReference type="Pfam" id="PF23308"/>
    </source>
</evidence>
<dbReference type="Pfam" id="PF23308">
    <property type="entry name" value="TSP1_TSH7A-B_C"/>
    <property type="match status" value="1"/>
</dbReference>
<gene>
    <name evidence="4" type="ORF">JZ751_011458</name>
</gene>
<dbReference type="Proteomes" id="UP000824540">
    <property type="component" value="Unassembled WGS sequence"/>
</dbReference>
<dbReference type="InterPro" id="IPR036383">
    <property type="entry name" value="TSP1_rpt_sf"/>
</dbReference>
<keyword evidence="1" id="KW-0677">Repeat</keyword>
<dbReference type="PANTHER" id="PTHR11311">
    <property type="entry name" value="SPONDIN"/>
    <property type="match status" value="1"/>
</dbReference>
<dbReference type="OrthoDB" id="5814848at2759"/>
<keyword evidence="2" id="KW-0812">Transmembrane</keyword>
<keyword evidence="2" id="KW-1133">Transmembrane helix</keyword>
<dbReference type="PROSITE" id="PS50092">
    <property type="entry name" value="TSP1"/>
    <property type="match status" value="1"/>
</dbReference>
<organism evidence="4 5">
    <name type="scientific">Albula glossodonta</name>
    <name type="common">roundjaw bonefish</name>
    <dbReference type="NCBI Taxonomy" id="121402"/>
    <lineage>
        <taxon>Eukaryota</taxon>
        <taxon>Metazoa</taxon>
        <taxon>Chordata</taxon>
        <taxon>Craniata</taxon>
        <taxon>Vertebrata</taxon>
        <taxon>Euteleostomi</taxon>
        <taxon>Actinopterygii</taxon>
        <taxon>Neopterygii</taxon>
        <taxon>Teleostei</taxon>
        <taxon>Albuliformes</taxon>
        <taxon>Albulidae</taxon>
        <taxon>Albula</taxon>
    </lineage>
</organism>
<protein>
    <recommendedName>
        <fullName evidence="3">Thrombospondin type-1 domain-containing protein</fullName>
    </recommendedName>
</protein>
<feature type="domain" description="Thrombospondin type-1" evidence="3">
    <location>
        <begin position="309"/>
        <end position="348"/>
    </location>
</feature>
<dbReference type="InterPro" id="IPR056991">
    <property type="entry name" value="TSP1_TSH7A-B_C"/>
</dbReference>
<evidence type="ECO:0000313" key="4">
    <source>
        <dbReference type="EMBL" id="KAG9333530.1"/>
    </source>
</evidence>
<feature type="transmembrane region" description="Helical" evidence="2">
    <location>
        <begin position="398"/>
        <end position="421"/>
    </location>
</feature>
<dbReference type="PANTHER" id="PTHR11311:SF8">
    <property type="entry name" value="THROMBOSPONDIN TYPE-1 DOMAIN-CONTAINING PROTEIN 7A"/>
    <property type="match status" value="1"/>
</dbReference>
<name>A0A8T2N258_9TELE</name>
<keyword evidence="2" id="KW-0472">Membrane</keyword>
<dbReference type="AlphaFoldDB" id="A0A8T2N258"/>
<evidence type="ECO:0000313" key="5">
    <source>
        <dbReference type="Proteomes" id="UP000824540"/>
    </source>
</evidence>
<dbReference type="FunFam" id="2.20.100.10:FF:000018">
    <property type="entry name" value="Thrombospondin type 1 domain containing 7A"/>
    <property type="match status" value="1"/>
</dbReference>
<dbReference type="GO" id="GO:0030036">
    <property type="term" value="P:actin cytoskeleton organization"/>
    <property type="evidence" value="ECO:0007669"/>
    <property type="project" value="TreeGrafter"/>
</dbReference>
<dbReference type="GO" id="GO:0005886">
    <property type="term" value="C:plasma membrane"/>
    <property type="evidence" value="ECO:0007669"/>
    <property type="project" value="TreeGrafter"/>
</dbReference>
<keyword evidence="5" id="KW-1185">Reference proteome</keyword>
<dbReference type="Gene3D" id="2.20.100.10">
    <property type="entry name" value="Thrombospondin type-1 (TSP1) repeat"/>
    <property type="match status" value="1"/>
</dbReference>
<reference evidence="4" key="1">
    <citation type="thesis" date="2021" institute="BYU ScholarsArchive" country="Provo, UT, USA">
        <title>Applications of and Algorithms for Genome Assembly and Genomic Analyses with an Emphasis on Marine Teleosts.</title>
        <authorList>
            <person name="Pickett B.D."/>
        </authorList>
    </citation>
    <scope>NUCLEOTIDE SEQUENCE</scope>
    <source>
        <strain evidence="4">HI-2016</strain>
    </source>
</reference>
<proteinExistence type="predicted"/>
<dbReference type="SUPFAM" id="SSF82895">
    <property type="entry name" value="TSP-1 type 1 repeat"/>
    <property type="match status" value="1"/>
</dbReference>
<sequence length="460" mass="50433">MWRRRAVLQASQGDGRPCPSQMEQWKPCLVKPCYRWQYSPWSECRVEVSVLPTLLLTPPSPPDPSPPTPIYGVERLTHFLSRALRSRPVRVTARVMRHAQAFEGCAALGRFERQGSEQLKAERDAECGEGLKDRNVSCVVWDGLGAEGGSMVEEELCATLDPLQDGDKRIALEESCSVPCPGNLTCTGNHTCDASAPDLTCTGDCYLTEWSSWSRCELTCVNGVDLGLGSVQVRSRAAIAQEPDSLPLCPQQEWESRPCPDGQCYEYTWITSEWKGHSRQVWCQRSDGLNVTGGCPLAIQPLSDRSCDPACDKPRSFCTEAGVCGCEEGYTEVMSSEGVLEQCTLIPVLEIPTAGVNEADVKTIRAASPTQPTASQAGRAGRTWFLQPFGPDGKLKTWVYGVAAGVLVLLVFIVSMTYLACYCVTQRYYGTEFCVPSGPPAGTVVWMKRNANVLTFMCPE</sequence>
<evidence type="ECO:0000256" key="2">
    <source>
        <dbReference type="SAM" id="Phobius"/>
    </source>
</evidence>